<dbReference type="InterPro" id="IPR033121">
    <property type="entry name" value="PEPTIDASE_A1"/>
</dbReference>
<dbReference type="Gene3D" id="2.40.70.10">
    <property type="entry name" value="Acid Proteases"/>
    <property type="match status" value="2"/>
</dbReference>
<evidence type="ECO:0000259" key="9">
    <source>
        <dbReference type="PROSITE" id="PS51767"/>
    </source>
</evidence>
<reference evidence="10" key="1">
    <citation type="submission" date="2018-02" db="EMBL/GenBank/DDBJ databases">
        <authorList>
            <person name="Cohen D.B."/>
            <person name="Kent A.D."/>
        </authorList>
    </citation>
    <scope>NUCLEOTIDE SEQUENCE</scope>
</reference>
<keyword evidence="8" id="KW-0732">Signal</keyword>
<dbReference type="PROSITE" id="PS51767">
    <property type="entry name" value="PEPTIDASE_A1"/>
    <property type="match status" value="1"/>
</dbReference>
<evidence type="ECO:0000256" key="1">
    <source>
        <dbReference type="ARBA" id="ARBA00004613"/>
    </source>
</evidence>
<keyword evidence="3" id="KW-0964">Secreted</keyword>
<evidence type="ECO:0000256" key="8">
    <source>
        <dbReference type="SAM" id="SignalP"/>
    </source>
</evidence>
<dbReference type="PANTHER" id="PTHR47967:SF128">
    <property type="entry name" value="ASPARTIC PROTEINASE CDR1-LIKE"/>
    <property type="match status" value="1"/>
</dbReference>
<dbReference type="FunFam" id="2.40.70.10:FF:000050">
    <property type="entry name" value="Aspartic proteinase CDR1"/>
    <property type="match status" value="1"/>
</dbReference>
<evidence type="ECO:0000313" key="10">
    <source>
        <dbReference type="EMBL" id="SPC85669.1"/>
    </source>
</evidence>
<name>A0A2N9FFN6_FAGSY</name>
<accession>A0A2N9FFN6</accession>
<feature type="domain" description="Peptidase A1" evidence="9">
    <location>
        <begin position="87"/>
        <end position="463"/>
    </location>
</feature>
<keyword evidence="4" id="KW-0645">Protease</keyword>
<dbReference type="InterPro" id="IPR021109">
    <property type="entry name" value="Peptidase_aspartic_dom_sf"/>
</dbReference>
<protein>
    <recommendedName>
        <fullName evidence="9">Peptidase A1 domain-containing protein</fullName>
    </recommendedName>
</protein>
<dbReference type="GO" id="GO:0006508">
    <property type="term" value="P:proteolysis"/>
    <property type="evidence" value="ECO:0007669"/>
    <property type="project" value="UniProtKB-KW"/>
</dbReference>
<organism evidence="10">
    <name type="scientific">Fagus sylvatica</name>
    <name type="common">Beechnut</name>
    <dbReference type="NCBI Taxonomy" id="28930"/>
    <lineage>
        <taxon>Eukaryota</taxon>
        <taxon>Viridiplantae</taxon>
        <taxon>Streptophyta</taxon>
        <taxon>Embryophyta</taxon>
        <taxon>Tracheophyta</taxon>
        <taxon>Spermatophyta</taxon>
        <taxon>Magnoliopsida</taxon>
        <taxon>eudicotyledons</taxon>
        <taxon>Gunneridae</taxon>
        <taxon>Pentapetalae</taxon>
        <taxon>rosids</taxon>
        <taxon>fabids</taxon>
        <taxon>Fagales</taxon>
        <taxon>Fagaceae</taxon>
        <taxon>Fagus</taxon>
    </lineage>
</organism>
<gene>
    <name evidence="10" type="ORF">FSB_LOCUS13551</name>
</gene>
<comment type="similarity">
    <text evidence="2">Belongs to the peptidase A1 family.</text>
</comment>
<dbReference type="PANTHER" id="PTHR47967">
    <property type="entry name" value="OS07G0603500 PROTEIN-RELATED"/>
    <property type="match status" value="1"/>
</dbReference>
<dbReference type="Pfam" id="PF14541">
    <property type="entry name" value="TAXi_C"/>
    <property type="match status" value="1"/>
</dbReference>
<keyword evidence="5" id="KW-0064">Aspartyl protease</keyword>
<dbReference type="InterPro" id="IPR051708">
    <property type="entry name" value="Plant_Aspart_Prot_A1"/>
</dbReference>
<evidence type="ECO:0000256" key="4">
    <source>
        <dbReference type="ARBA" id="ARBA00022670"/>
    </source>
</evidence>
<keyword evidence="7" id="KW-0325">Glycoprotein</keyword>
<dbReference type="InterPro" id="IPR032799">
    <property type="entry name" value="TAXi_C"/>
</dbReference>
<dbReference type="EMBL" id="OIVN01000793">
    <property type="protein sequence ID" value="SPC85669.1"/>
    <property type="molecule type" value="Genomic_DNA"/>
</dbReference>
<dbReference type="InterPro" id="IPR032861">
    <property type="entry name" value="TAXi_N"/>
</dbReference>
<dbReference type="GO" id="GO:0005576">
    <property type="term" value="C:extracellular region"/>
    <property type="evidence" value="ECO:0007669"/>
    <property type="project" value="UniProtKB-SubCell"/>
</dbReference>
<evidence type="ECO:0000256" key="7">
    <source>
        <dbReference type="ARBA" id="ARBA00023180"/>
    </source>
</evidence>
<keyword evidence="6" id="KW-0378">Hydrolase</keyword>
<comment type="subcellular location">
    <subcellularLocation>
        <location evidence="1">Secreted</location>
    </subcellularLocation>
</comment>
<dbReference type="GO" id="GO:0004190">
    <property type="term" value="F:aspartic-type endopeptidase activity"/>
    <property type="evidence" value="ECO:0007669"/>
    <property type="project" value="UniProtKB-KW"/>
</dbReference>
<dbReference type="InterPro" id="IPR034161">
    <property type="entry name" value="Pepsin-like_plant"/>
</dbReference>
<dbReference type="AlphaFoldDB" id="A0A2N9FFN6"/>
<dbReference type="Pfam" id="PF14543">
    <property type="entry name" value="TAXi_N"/>
    <property type="match status" value="1"/>
</dbReference>
<evidence type="ECO:0000256" key="3">
    <source>
        <dbReference type="ARBA" id="ARBA00022525"/>
    </source>
</evidence>
<proteinExistence type="inferred from homology"/>
<dbReference type="CDD" id="cd05476">
    <property type="entry name" value="pepsin_A_like_plant"/>
    <property type="match status" value="1"/>
</dbReference>
<evidence type="ECO:0000256" key="2">
    <source>
        <dbReference type="ARBA" id="ARBA00007447"/>
    </source>
</evidence>
<evidence type="ECO:0000256" key="5">
    <source>
        <dbReference type="ARBA" id="ARBA00022750"/>
    </source>
</evidence>
<sequence>MVASLRLSSFLSTLAVTLLLQLFVLSLTETTCNGFIVDLIHRDSTISPFYNSSQTHFDLMYNAFSRSVSRANRMSLESKSSFQSNIIAGDVEYLMKISLGTLAIETGSDVMWTQCEPCENCYKQNLPLFDPQQSSTYRNLSCKSYTCKALETLSGCTDQNTCQYSIPYGSGSSNGDLGVETLTIGLTSGHLLGLTSAKVGLTSATEGHRPRARMWVGSRVWSKRVDLVQNFVGNSTGAWQRVDGRMVLKLWYMEDMVLMISPVLVSTYGKFSYCLVPNTENSNVTSKINFGSNAMVSGHGVVSTPLVAKEDTNPSFYYLTLEGISIGSKKFAYNASSMAGTTEEGNIFIDSGTTLTYIPPELYEDLVSALEKAIDAERVSEPGASLCFKSKDDIDVPIITAHFAGADLKLQPINTFARIIDDVVCFNMLPFGLNGLNFSVFGNTAQINFLVGYDLKAKKVSFMPTDCTKH</sequence>
<feature type="signal peptide" evidence="8">
    <location>
        <begin position="1"/>
        <end position="34"/>
    </location>
</feature>
<dbReference type="SUPFAM" id="SSF50630">
    <property type="entry name" value="Acid proteases"/>
    <property type="match status" value="1"/>
</dbReference>
<feature type="chain" id="PRO_5014951659" description="Peptidase A1 domain-containing protein" evidence="8">
    <location>
        <begin position="35"/>
        <end position="470"/>
    </location>
</feature>
<evidence type="ECO:0000256" key="6">
    <source>
        <dbReference type="ARBA" id="ARBA00022801"/>
    </source>
</evidence>